<name>A0A9P0ZWM6_CUSEU</name>
<reference evidence="1" key="1">
    <citation type="submission" date="2022-07" db="EMBL/GenBank/DDBJ databases">
        <authorList>
            <person name="Macas J."/>
            <person name="Novak P."/>
            <person name="Neumann P."/>
        </authorList>
    </citation>
    <scope>NUCLEOTIDE SEQUENCE</scope>
</reference>
<gene>
    <name evidence="1" type="ORF">CEURO_LOCUS20030</name>
</gene>
<evidence type="ECO:0008006" key="3">
    <source>
        <dbReference type="Google" id="ProtNLM"/>
    </source>
</evidence>
<sequence>MRLIITRLGNHVLGATILGGKFDGQEVVIPRLTLTPSDARIPFKFQRRQFPIMPTYAMTINKMSRVTNRKGLKILICDENDQQIDHTTNVVYKEVFQIL</sequence>
<keyword evidence="2" id="KW-1185">Reference proteome</keyword>
<evidence type="ECO:0000313" key="1">
    <source>
        <dbReference type="EMBL" id="CAH9113501.1"/>
    </source>
</evidence>
<dbReference type="EMBL" id="CAMAPE010000061">
    <property type="protein sequence ID" value="CAH9113501.1"/>
    <property type="molecule type" value="Genomic_DNA"/>
</dbReference>
<evidence type="ECO:0000313" key="2">
    <source>
        <dbReference type="Proteomes" id="UP001152484"/>
    </source>
</evidence>
<dbReference type="Proteomes" id="UP001152484">
    <property type="component" value="Unassembled WGS sequence"/>
</dbReference>
<comment type="caution">
    <text evidence="1">The sequence shown here is derived from an EMBL/GenBank/DDBJ whole genome shotgun (WGS) entry which is preliminary data.</text>
</comment>
<dbReference type="AlphaFoldDB" id="A0A9P0ZWM6"/>
<proteinExistence type="predicted"/>
<dbReference type="GO" id="GO:0006260">
    <property type="term" value="P:DNA replication"/>
    <property type="evidence" value="ECO:0007669"/>
    <property type="project" value="TreeGrafter"/>
</dbReference>
<accession>A0A9P0ZWM6</accession>
<dbReference type="OrthoDB" id="2012664at2759"/>
<dbReference type="PANTHER" id="PTHR23274:SF48">
    <property type="entry name" value="ATP-DEPENDENT DNA HELICASE"/>
    <property type="match status" value="1"/>
</dbReference>
<dbReference type="PANTHER" id="PTHR23274">
    <property type="entry name" value="DNA HELICASE-RELATED"/>
    <property type="match status" value="1"/>
</dbReference>
<dbReference type="GO" id="GO:0005657">
    <property type="term" value="C:replication fork"/>
    <property type="evidence" value="ECO:0007669"/>
    <property type="project" value="TreeGrafter"/>
</dbReference>
<protein>
    <recommendedName>
        <fullName evidence="3">DNA helicase</fullName>
    </recommendedName>
</protein>
<organism evidence="1 2">
    <name type="scientific">Cuscuta europaea</name>
    <name type="common">European dodder</name>
    <dbReference type="NCBI Taxonomy" id="41803"/>
    <lineage>
        <taxon>Eukaryota</taxon>
        <taxon>Viridiplantae</taxon>
        <taxon>Streptophyta</taxon>
        <taxon>Embryophyta</taxon>
        <taxon>Tracheophyta</taxon>
        <taxon>Spermatophyta</taxon>
        <taxon>Magnoliopsida</taxon>
        <taxon>eudicotyledons</taxon>
        <taxon>Gunneridae</taxon>
        <taxon>Pentapetalae</taxon>
        <taxon>asterids</taxon>
        <taxon>lamiids</taxon>
        <taxon>Solanales</taxon>
        <taxon>Convolvulaceae</taxon>
        <taxon>Cuscuteae</taxon>
        <taxon>Cuscuta</taxon>
        <taxon>Cuscuta subgen. Cuscuta</taxon>
    </lineage>
</organism>